<protein>
    <submittedName>
        <fullName evidence="1">Uncharacterized protein</fullName>
    </submittedName>
</protein>
<evidence type="ECO:0000313" key="2">
    <source>
        <dbReference type="Proteomes" id="UP000294564"/>
    </source>
</evidence>
<dbReference type="AlphaFoldDB" id="A0A4R2NSC0"/>
<dbReference type="RefSeq" id="WP_132794721.1">
    <property type="nucleotide sequence ID" value="NZ_SLXM01000005.1"/>
</dbReference>
<gene>
    <name evidence="1" type="ORF">EV195_10593</name>
</gene>
<sequence length="186" mass="22521">MGLLNININFIKLFSVFFLFIMFSCKEKNETEDQADEIKIKEKLKTVKTKEKDFFLQIEDSIKKRVKNIRLIDIFNHKKQSFKRNKGGALSYFEDKFKLDINKNILSSREAVFLFEDNNKVYIREFLFFEEKKLLKLKLEFDEKFDDFGPIIKAPYFSFSRNKTLYIVYVEAEFNREKLSFFRFLL</sequence>
<evidence type="ECO:0000313" key="1">
    <source>
        <dbReference type="EMBL" id="TCP24662.1"/>
    </source>
</evidence>
<comment type="caution">
    <text evidence="1">The sequence shown here is derived from an EMBL/GenBank/DDBJ whole genome shotgun (WGS) entry which is preliminary data.</text>
</comment>
<keyword evidence="2" id="KW-1185">Reference proteome</keyword>
<reference evidence="1 2" key="1">
    <citation type="submission" date="2019-03" db="EMBL/GenBank/DDBJ databases">
        <title>Genomic Encyclopedia of Type Strains, Phase IV (KMG-IV): sequencing the most valuable type-strain genomes for metagenomic binning, comparative biology and taxonomic classification.</title>
        <authorList>
            <person name="Goeker M."/>
        </authorList>
    </citation>
    <scope>NUCLEOTIDE SEQUENCE [LARGE SCALE GENOMIC DNA]</scope>
    <source>
        <strain evidence="1 2">DSM 14836</strain>
    </source>
</reference>
<name>A0A4R2NSC0_9FLAO</name>
<accession>A0A4R2NSC0</accession>
<dbReference type="EMBL" id="SLXM01000005">
    <property type="protein sequence ID" value="TCP24662.1"/>
    <property type="molecule type" value="Genomic_DNA"/>
</dbReference>
<dbReference type="Proteomes" id="UP000294564">
    <property type="component" value="Unassembled WGS sequence"/>
</dbReference>
<organism evidence="1 2">
    <name type="scientific">Tenacibaculum skagerrakense</name>
    <dbReference type="NCBI Taxonomy" id="186571"/>
    <lineage>
        <taxon>Bacteria</taxon>
        <taxon>Pseudomonadati</taxon>
        <taxon>Bacteroidota</taxon>
        <taxon>Flavobacteriia</taxon>
        <taxon>Flavobacteriales</taxon>
        <taxon>Flavobacteriaceae</taxon>
        <taxon>Tenacibaculum</taxon>
    </lineage>
</organism>
<proteinExistence type="predicted"/>